<feature type="compositionally biased region" description="Low complexity" evidence="1">
    <location>
        <begin position="8"/>
        <end position="24"/>
    </location>
</feature>
<dbReference type="EMBL" id="JAABOA010006270">
    <property type="protein sequence ID" value="KAF9566422.1"/>
    <property type="molecule type" value="Genomic_DNA"/>
</dbReference>
<comment type="caution">
    <text evidence="2">The sequence shown here is derived from an EMBL/GenBank/DDBJ whole genome shotgun (WGS) entry which is preliminary data.</text>
</comment>
<organism evidence="2 3">
    <name type="scientific">Lunasporangiospora selenospora</name>
    <dbReference type="NCBI Taxonomy" id="979761"/>
    <lineage>
        <taxon>Eukaryota</taxon>
        <taxon>Fungi</taxon>
        <taxon>Fungi incertae sedis</taxon>
        <taxon>Mucoromycota</taxon>
        <taxon>Mortierellomycotina</taxon>
        <taxon>Mortierellomycetes</taxon>
        <taxon>Mortierellales</taxon>
        <taxon>Mortierellaceae</taxon>
        <taxon>Lunasporangiospora</taxon>
    </lineage>
</organism>
<feature type="region of interest" description="Disordered" evidence="1">
    <location>
        <begin position="65"/>
        <end position="94"/>
    </location>
</feature>
<dbReference type="Proteomes" id="UP000780801">
    <property type="component" value="Unassembled WGS sequence"/>
</dbReference>
<reference evidence="2" key="1">
    <citation type="journal article" date="2020" name="Fungal Divers.">
        <title>Resolving the Mortierellaceae phylogeny through synthesis of multi-gene phylogenetics and phylogenomics.</title>
        <authorList>
            <person name="Vandepol N."/>
            <person name="Liber J."/>
            <person name="Desiro A."/>
            <person name="Na H."/>
            <person name="Kennedy M."/>
            <person name="Barry K."/>
            <person name="Grigoriev I.V."/>
            <person name="Miller A.N."/>
            <person name="O'Donnell K."/>
            <person name="Stajich J.E."/>
            <person name="Bonito G."/>
        </authorList>
    </citation>
    <scope>NUCLEOTIDE SEQUENCE</scope>
    <source>
        <strain evidence="2">KOD1015</strain>
    </source>
</reference>
<evidence type="ECO:0000256" key="1">
    <source>
        <dbReference type="SAM" id="MobiDB-lite"/>
    </source>
</evidence>
<evidence type="ECO:0000313" key="3">
    <source>
        <dbReference type="Proteomes" id="UP000780801"/>
    </source>
</evidence>
<sequence>PATPGPPTSSTSTTNKLTKQTSSSDLPSNPSTLSKHKGLPVSPLLVTPKEEKAHGTIWGLWEHDEAHGGSLSKPPSKVGITGKGAPSTSGSAKMVTSMGAESGRKALLALQSVAAEEGTPISSGGPRKKPSAQQLASKFTILAPPLSSSLSIASAPVSPYKDRDVDSIGTGMSQTPFESISLPATPTATDNRSHCLPDNGFFLAVMSIYWSNLVGPRIEQVMMAAG</sequence>
<accession>A0A9P6K9E9</accession>
<dbReference type="OrthoDB" id="10252077at2759"/>
<evidence type="ECO:0000313" key="2">
    <source>
        <dbReference type="EMBL" id="KAF9566422.1"/>
    </source>
</evidence>
<proteinExistence type="predicted"/>
<protein>
    <submittedName>
        <fullName evidence="2">Uncharacterized protein</fullName>
    </submittedName>
</protein>
<feature type="region of interest" description="Disordered" evidence="1">
    <location>
        <begin position="1"/>
        <end position="52"/>
    </location>
</feature>
<name>A0A9P6K9E9_9FUNG</name>
<gene>
    <name evidence="2" type="ORF">BGW38_008875</name>
</gene>
<keyword evidence="3" id="KW-1185">Reference proteome</keyword>
<feature type="non-terminal residue" evidence="2">
    <location>
        <position position="226"/>
    </location>
</feature>
<dbReference type="AlphaFoldDB" id="A0A9P6K9E9"/>